<dbReference type="InterPro" id="IPR009057">
    <property type="entry name" value="Homeodomain-like_sf"/>
</dbReference>
<reference evidence="5" key="1">
    <citation type="submission" date="2020-12" db="EMBL/GenBank/DDBJ databases">
        <title>Ramlibacter sp. nov., isolated from a freshwater alga, Cryptomonas.</title>
        <authorList>
            <person name="Kim H.M."/>
            <person name="Jeon C.O."/>
        </authorList>
    </citation>
    <scope>NUCLEOTIDE SEQUENCE</scope>
    <source>
        <strain evidence="5">CrO1</strain>
    </source>
</reference>
<gene>
    <name evidence="5" type="ORF">I8E28_08845</name>
</gene>
<organism evidence="5 6">
    <name type="scientific">Ramlibacter algicola</name>
    <dbReference type="NCBI Taxonomy" id="2795217"/>
    <lineage>
        <taxon>Bacteria</taxon>
        <taxon>Pseudomonadati</taxon>
        <taxon>Pseudomonadota</taxon>
        <taxon>Betaproteobacteria</taxon>
        <taxon>Burkholderiales</taxon>
        <taxon>Comamonadaceae</taxon>
        <taxon>Ramlibacter</taxon>
    </lineage>
</organism>
<evidence type="ECO:0000256" key="3">
    <source>
        <dbReference type="SAM" id="MobiDB-lite"/>
    </source>
</evidence>
<feature type="region of interest" description="Disordered" evidence="3">
    <location>
        <begin position="1"/>
        <end position="22"/>
    </location>
</feature>
<dbReference type="EMBL" id="JAEDAO010000001">
    <property type="protein sequence ID" value="MBK0392697.1"/>
    <property type="molecule type" value="Genomic_DNA"/>
</dbReference>
<evidence type="ECO:0000313" key="6">
    <source>
        <dbReference type="Proteomes" id="UP000617041"/>
    </source>
</evidence>
<proteinExistence type="predicted"/>
<dbReference type="Pfam" id="PF00440">
    <property type="entry name" value="TetR_N"/>
    <property type="match status" value="1"/>
</dbReference>
<sequence length="210" mass="22999">MASFLTSGESAPAAPHAAQGTLKDRQSALTRRILLDAAVAQLQEGPWAELTIRAVARRAGVAERTAFRHLCSREEFLDALSIEVSLRLELPELPKSAADLPSVPRALYRAYDAHATLTRAALHSELFDRIRETTAQEPWLAVRRLVDAFAPGRTEGERALTAANIRYLLSATSWNYYRTYFGLNLKDSVAAAEQAITLLVNSLVDSPLGA</sequence>
<dbReference type="InterPro" id="IPR001647">
    <property type="entry name" value="HTH_TetR"/>
</dbReference>
<feature type="domain" description="HTH tetR-type" evidence="4">
    <location>
        <begin position="28"/>
        <end position="88"/>
    </location>
</feature>
<dbReference type="Proteomes" id="UP000617041">
    <property type="component" value="Unassembled WGS sequence"/>
</dbReference>
<comment type="caution">
    <text evidence="5">The sequence shown here is derived from an EMBL/GenBank/DDBJ whole genome shotgun (WGS) entry which is preliminary data.</text>
</comment>
<feature type="DNA-binding region" description="H-T-H motif" evidence="2">
    <location>
        <begin position="51"/>
        <end position="70"/>
    </location>
</feature>
<dbReference type="PROSITE" id="PS50977">
    <property type="entry name" value="HTH_TETR_2"/>
    <property type="match status" value="1"/>
</dbReference>
<evidence type="ECO:0000313" key="5">
    <source>
        <dbReference type="EMBL" id="MBK0392697.1"/>
    </source>
</evidence>
<name>A0A934Q1S9_9BURK</name>
<evidence type="ECO:0000259" key="4">
    <source>
        <dbReference type="PROSITE" id="PS50977"/>
    </source>
</evidence>
<dbReference type="AlphaFoldDB" id="A0A934Q1S9"/>
<keyword evidence="1 2" id="KW-0238">DNA-binding</keyword>
<protein>
    <submittedName>
        <fullName evidence="5">TetR/AcrR family transcriptional regulator</fullName>
    </submittedName>
</protein>
<evidence type="ECO:0000256" key="1">
    <source>
        <dbReference type="ARBA" id="ARBA00023125"/>
    </source>
</evidence>
<evidence type="ECO:0000256" key="2">
    <source>
        <dbReference type="PROSITE-ProRule" id="PRU00335"/>
    </source>
</evidence>
<keyword evidence="6" id="KW-1185">Reference proteome</keyword>
<dbReference type="RefSeq" id="WP_200787618.1">
    <property type="nucleotide sequence ID" value="NZ_JAEDAO010000001.1"/>
</dbReference>
<accession>A0A934Q1S9</accession>
<dbReference type="GO" id="GO:0003677">
    <property type="term" value="F:DNA binding"/>
    <property type="evidence" value="ECO:0007669"/>
    <property type="project" value="UniProtKB-UniRule"/>
</dbReference>
<dbReference type="Gene3D" id="1.10.357.10">
    <property type="entry name" value="Tetracycline Repressor, domain 2"/>
    <property type="match status" value="1"/>
</dbReference>
<dbReference type="SUPFAM" id="SSF46689">
    <property type="entry name" value="Homeodomain-like"/>
    <property type="match status" value="1"/>
</dbReference>